<accession>A0A5B7F429</accession>
<gene>
    <name evidence="1" type="ORF">E2C01_033392</name>
</gene>
<name>A0A5B7F429_PORTR</name>
<dbReference type="AlphaFoldDB" id="A0A5B7F429"/>
<sequence>MLIRNSGYNTCCTVAYHWVISNDETMRGNARSCLLQYPPQTVVNFHIPHHRTGHTWMSTINQPSDIHIDGGNLSDSYS</sequence>
<protein>
    <submittedName>
        <fullName evidence="1">Uncharacterized protein</fullName>
    </submittedName>
</protein>
<evidence type="ECO:0000313" key="2">
    <source>
        <dbReference type="Proteomes" id="UP000324222"/>
    </source>
</evidence>
<reference evidence="1 2" key="1">
    <citation type="submission" date="2019-05" db="EMBL/GenBank/DDBJ databases">
        <title>Another draft genome of Portunus trituberculatus and its Hox gene families provides insights of decapod evolution.</title>
        <authorList>
            <person name="Jeong J.-H."/>
            <person name="Song I."/>
            <person name="Kim S."/>
            <person name="Choi T."/>
            <person name="Kim D."/>
            <person name="Ryu S."/>
            <person name="Kim W."/>
        </authorList>
    </citation>
    <scope>NUCLEOTIDE SEQUENCE [LARGE SCALE GENOMIC DNA]</scope>
    <source>
        <tissue evidence="1">Muscle</tissue>
    </source>
</reference>
<dbReference type="Proteomes" id="UP000324222">
    <property type="component" value="Unassembled WGS sequence"/>
</dbReference>
<proteinExistence type="predicted"/>
<dbReference type="EMBL" id="VSRR010004494">
    <property type="protein sequence ID" value="MPC39843.1"/>
    <property type="molecule type" value="Genomic_DNA"/>
</dbReference>
<comment type="caution">
    <text evidence="1">The sequence shown here is derived from an EMBL/GenBank/DDBJ whole genome shotgun (WGS) entry which is preliminary data.</text>
</comment>
<keyword evidence="2" id="KW-1185">Reference proteome</keyword>
<organism evidence="1 2">
    <name type="scientific">Portunus trituberculatus</name>
    <name type="common">Swimming crab</name>
    <name type="synonym">Neptunus trituberculatus</name>
    <dbReference type="NCBI Taxonomy" id="210409"/>
    <lineage>
        <taxon>Eukaryota</taxon>
        <taxon>Metazoa</taxon>
        <taxon>Ecdysozoa</taxon>
        <taxon>Arthropoda</taxon>
        <taxon>Crustacea</taxon>
        <taxon>Multicrustacea</taxon>
        <taxon>Malacostraca</taxon>
        <taxon>Eumalacostraca</taxon>
        <taxon>Eucarida</taxon>
        <taxon>Decapoda</taxon>
        <taxon>Pleocyemata</taxon>
        <taxon>Brachyura</taxon>
        <taxon>Eubrachyura</taxon>
        <taxon>Portunoidea</taxon>
        <taxon>Portunidae</taxon>
        <taxon>Portuninae</taxon>
        <taxon>Portunus</taxon>
    </lineage>
</organism>
<evidence type="ECO:0000313" key="1">
    <source>
        <dbReference type="EMBL" id="MPC39843.1"/>
    </source>
</evidence>